<dbReference type="SMART" id="SM00175">
    <property type="entry name" value="RAB"/>
    <property type="match status" value="1"/>
</dbReference>
<evidence type="ECO:0000256" key="2">
    <source>
        <dbReference type="ARBA" id="ARBA00023134"/>
    </source>
</evidence>
<keyword evidence="3" id="KW-0175">Coiled coil</keyword>
<dbReference type="Gene3D" id="1.10.238.10">
    <property type="entry name" value="EF-hand"/>
    <property type="match status" value="1"/>
</dbReference>
<keyword evidence="5" id="KW-1185">Reference proteome</keyword>
<accession>A0ABM0L7C3</accession>
<feature type="compositionally biased region" description="Basic and acidic residues" evidence="4">
    <location>
        <begin position="593"/>
        <end position="610"/>
    </location>
</feature>
<evidence type="ECO:0000313" key="6">
    <source>
        <dbReference type="RefSeq" id="XP_005360392.1"/>
    </source>
</evidence>
<dbReference type="InterPro" id="IPR050227">
    <property type="entry name" value="Rab"/>
</dbReference>
<feature type="region of interest" description="Disordered" evidence="4">
    <location>
        <begin position="1"/>
        <end position="48"/>
    </location>
</feature>
<organism evidence="5 6">
    <name type="scientific">Microtus ochrogaster</name>
    <name type="common">Prairie vole</name>
    <dbReference type="NCBI Taxonomy" id="79684"/>
    <lineage>
        <taxon>Eukaryota</taxon>
        <taxon>Metazoa</taxon>
        <taxon>Chordata</taxon>
        <taxon>Craniata</taxon>
        <taxon>Vertebrata</taxon>
        <taxon>Euteleostomi</taxon>
        <taxon>Mammalia</taxon>
        <taxon>Eutheria</taxon>
        <taxon>Euarchontoglires</taxon>
        <taxon>Glires</taxon>
        <taxon>Rodentia</taxon>
        <taxon>Myomorpha</taxon>
        <taxon>Muroidea</taxon>
        <taxon>Cricetidae</taxon>
        <taxon>Arvicolinae</taxon>
        <taxon>Microtus</taxon>
    </lineage>
</organism>
<dbReference type="PRINTS" id="PR00449">
    <property type="entry name" value="RASTRNSFRMNG"/>
</dbReference>
<dbReference type="Gene3D" id="3.40.50.300">
    <property type="entry name" value="P-loop containing nucleotide triphosphate hydrolases"/>
    <property type="match status" value="1"/>
</dbReference>
<dbReference type="PROSITE" id="PS51419">
    <property type="entry name" value="RAB"/>
    <property type="match status" value="1"/>
</dbReference>
<evidence type="ECO:0000313" key="5">
    <source>
        <dbReference type="Proteomes" id="UP000694915"/>
    </source>
</evidence>
<feature type="compositionally biased region" description="Basic and acidic residues" evidence="4">
    <location>
        <begin position="338"/>
        <end position="347"/>
    </location>
</feature>
<dbReference type="CDD" id="cd00154">
    <property type="entry name" value="Rab"/>
    <property type="match status" value="1"/>
</dbReference>
<evidence type="ECO:0000256" key="4">
    <source>
        <dbReference type="SAM" id="MobiDB-lite"/>
    </source>
</evidence>
<dbReference type="Proteomes" id="UP000694915">
    <property type="component" value="Linkage group LG2"/>
</dbReference>
<gene>
    <name evidence="6" type="primary">Rab44</name>
</gene>
<evidence type="ECO:0000256" key="1">
    <source>
        <dbReference type="ARBA" id="ARBA00022741"/>
    </source>
</evidence>
<keyword evidence="2" id="KW-0342">GTP-binding</keyword>
<dbReference type="PROSITE" id="PS51421">
    <property type="entry name" value="RAS"/>
    <property type="match status" value="1"/>
</dbReference>
<feature type="compositionally biased region" description="Basic and acidic residues" evidence="4">
    <location>
        <begin position="647"/>
        <end position="664"/>
    </location>
</feature>
<feature type="compositionally biased region" description="Low complexity" evidence="4">
    <location>
        <begin position="484"/>
        <end position="505"/>
    </location>
</feature>
<proteinExistence type="predicted"/>
<dbReference type="InterPro" id="IPR005225">
    <property type="entry name" value="Small_GTP-bd"/>
</dbReference>
<feature type="compositionally biased region" description="Polar residues" evidence="4">
    <location>
        <begin position="666"/>
        <end position="681"/>
    </location>
</feature>
<dbReference type="SUPFAM" id="SSF47473">
    <property type="entry name" value="EF-hand"/>
    <property type="match status" value="1"/>
</dbReference>
<dbReference type="SMART" id="SM00173">
    <property type="entry name" value="RAS"/>
    <property type="match status" value="1"/>
</dbReference>
<protein>
    <submittedName>
        <fullName evidence="6">Ras-related protein Rab-44</fullName>
    </submittedName>
</protein>
<evidence type="ECO:0000256" key="3">
    <source>
        <dbReference type="SAM" id="Coils"/>
    </source>
</evidence>
<feature type="region of interest" description="Disordered" evidence="4">
    <location>
        <begin position="723"/>
        <end position="774"/>
    </location>
</feature>
<feature type="compositionally biased region" description="Basic and acidic residues" evidence="4">
    <location>
        <begin position="547"/>
        <end position="561"/>
    </location>
</feature>
<name>A0ABM0L7C3_MICOH</name>
<sequence>MENGKGGFRKGRKLASSRRRQIREPADGQDAPATPEPASWPSHSEEELQSFFRDCGARERGFVTREDLEEAKFSFLGNEEPQMIFDWVDTEHKGRLSLEEFSSGLKNVFGFSPRTHRLRRKRPVPSQRASGAFSLPALEEADAKEKEAFLALVGQMGTGHSLSEQAEIWRLWGELQQEEPQLAGNLEGFLAKMSSRLQEARADREALERTLRKQDSDHLHKVRQLYEETEEQIRREKQQLQAQSDSRGMALSTHMQEVLEAKEQEVQRLAEGQRELEAQLLHLSSSQQEASWENLQLREAERDLAGQLEEVRGQLQVTRGHLNTARGRVSWQIEEEPSVPRENEKAPDPQAVPTEEAPPLPELFGDNDDWSQLLSSFGDHSHRALQLCWSPPPTPSGTSGPQTPRIVRQISISQMPALQFTRESTTDPDPSPRSPAGVPAGAKDRQGVADPEGQDGQDGSSEQPVDTPGLEAGSKSPFPWSLPAAQAEESGSAGAEAFRVLLAPEAEPPPQGLPPPPQSPAGSRKQSQAPDLSDKSLWPEPDPAKLPMEKEVLRENLKDLGLESQGATALREGAAEPSLSLEPVSQVPTEMPVHGEARLARQEGHPRDFQEAPGQVLKLDSLSTHLLQSPQVQPRSKEGNSEEGGQEDPRPEQAGEAHDLEARNPESPQQDDPLSDTSQVPAETEVPASGKISPLRGSPLMGLGAGLAVGAPETTQALLTLAEPEAQPRSISIPIQVESKPDTSQPTEPGLPSRPEDPGTDSGEAKLTFPGGLTAGKPQADPDYLYHVIFLGDSNVGKTSFLHLLHHDAFATGLTATVGVDFRVKRLTVDNKNFALQLWDTAGQERYHSLTRQLLHKADGVVLMYDVTSRESFSHVRYWLDCLQDAGADGVAMVLLGNKMDCEEERQVPTEAGRRLAQELGISFGECSAILGHNILEPLMNLARTLKMQEDRLKASMVEVTHQQPPKRAGCCR</sequence>
<dbReference type="RefSeq" id="XP_005360392.1">
    <property type="nucleotide sequence ID" value="XM_005360335.2"/>
</dbReference>
<dbReference type="InterPro" id="IPR027417">
    <property type="entry name" value="P-loop_NTPase"/>
</dbReference>
<feature type="region of interest" description="Disordered" evidence="4">
    <location>
        <begin position="332"/>
        <end position="375"/>
    </location>
</feature>
<dbReference type="SMART" id="SM00174">
    <property type="entry name" value="RHO"/>
    <property type="match status" value="1"/>
</dbReference>
<feature type="compositionally biased region" description="Pro residues" evidence="4">
    <location>
        <begin position="506"/>
        <end position="519"/>
    </location>
</feature>
<feature type="compositionally biased region" description="Polar residues" evidence="4">
    <location>
        <begin position="621"/>
        <end position="634"/>
    </location>
</feature>
<dbReference type="InterPro" id="IPR001806">
    <property type="entry name" value="Small_GTPase"/>
</dbReference>
<dbReference type="NCBIfam" id="TIGR00231">
    <property type="entry name" value="small_GTP"/>
    <property type="match status" value="1"/>
</dbReference>
<feature type="region of interest" description="Disordered" evidence="4">
    <location>
        <begin position="413"/>
        <end position="697"/>
    </location>
</feature>
<dbReference type="Pfam" id="PF00071">
    <property type="entry name" value="Ras"/>
    <property type="match status" value="1"/>
</dbReference>
<feature type="coiled-coil region" evidence="3">
    <location>
        <begin position="190"/>
        <end position="279"/>
    </location>
</feature>
<dbReference type="SUPFAM" id="SSF52540">
    <property type="entry name" value="P-loop containing nucleoside triphosphate hydrolases"/>
    <property type="match status" value="1"/>
</dbReference>
<dbReference type="PANTHER" id="PTHR47977">
    <property type="entry name" value="RAS-RELATED PROTEIN RAB"/>
    <property type="match status" value="1"/>
</dbReference>
<reference evidence="6" key="1">
    <citation type="submission" date="2025-08" db="UniProtKB">
        <authorList>
            <consortium name="RefSeq"/>
        </authorList>
    </citation>
    <scope>IDENTIFICATION</scope>
</reference>
<keyword evidence="1" id="KW-0547">Nucleotide-binding</keyword>
<feature type="compositionally biased region" description="Basic residues" evidence="4">
    <location>
        <begin position="7"/>
        <end position="21"/>
    </location>
</feature>
<dbReference type="GeneID" id="101995176"/>
<dbReference type="InterPro" id="IPR011992">
    <property type="entry name" value="EF-hand-dom_pair"/>
</dbReference>